<dbReference type="GO" id="GO:0016020">
    <property type="term" value="C:membrane"/>
    <property type="evidence" value="ECO:0007669"/>
    <property type="project" value="UniProtKB-SubCell"/>
</dbReference>
<dbReference type="Proteomes" id="UP001457282">
    <property type="component" value="Unassembled WGS sequence"/>
</dbReference>
<keyword evidence="3" id="KW-1133">Transmembrane helix</keyword>
<dbReference type="AlphaFoldDB" id="A0AAW1YKY0"/>
<dbReference type="InterPro" id="IPR014710">
    <property type="entry name" value="RmlC-like_jellyroll"/>
</dbReference>
<keyword evidence="1" id="KW-0406">Ion transport</keyword>
<dbReference type="SUPFAM" id="SSF51206">
    <property type="entry name" value="cAMP-binding domain-like"/>
    <property type="match status" value="1"/>
</dbReference>
<keyword evidence="1" id="KW-1071">Ligand-gated ion channel</keyword>
<keyword evidence="1" id="KW-0813">Transport</keyword>
<accession>A0AAW1YKY0</accession>
<gene>
    <name evidence="4" type="ORF">M0R45_004855</name>
</gene>
<evidence type="ECO:0000313" key="4">
    <source>
        <dbReference type="EMBL" id="KAK9949326.1"/>
    </source>
</evidence>
<dbReference type="PANTHER" id="PTHR45651">
    <property type="entry name" value="CYCLIC NUCLEOTIDE-GATED ION CHANNEL 15-RELATED-RELATED"/>
    <property type="match status" value="1"/>
</dbReference>
<feature type="transmembrane region" description="Helical" evidence="3">
    <location>
        <begin position="16"/>
        <end position="36"/>
    </location>
</feature>
<protein>
    <recommendedName>
        <fullName evidence="6">Cyclic nucleotide-binding domain-containing protein</fullName>
    </recommendedName>
</protein>
<dbReference type="InterPro" id="IPR018490">
    <property type="entry name" value="cNMP-bd_dom_sf"/>
</dbReference>
<dbReference type="EMBL" id="JBEDUW010000001">
    <property type="protein sequence ID" value="KAK9949326.1"/>
    <property type="molecule type" value="Genomic_DNA"/>
</dbReference>
<evidence type="ECO:0000256" key="2">
    <source>
        <dbReference type="ARBA" id="ARBA00023303"/>
    </source>
</evidence>
<dbReference type="PANTHER" id="PTHR45651:SF68">
    <property type="entry name" value="ION TRANSPORT DOMAIN-CONTAINING PROTEIN"/>
    <property type="match status" value="1"/>
</dbReference>
<keyword evidence="3" id="KW-0472">Membrane</keyword>
<evidence type="ECO:0000313" key="5">
    <source>
        <dbReference type="Proteomes" id="UP001457282"/>
    </source>
</evidence>
<organism evidence="4 5">
    <name type="scientific">Rubus argutus</name>
    <name type="common">Southern blackberry</name>
    <dbReference type="NCBI Taxonomy" id="59490"/>
    <lineage>
        <taxon>Eukaryota</taxon>
        <taxon>Viridiplantae</taxon>
        <taxon>Streptophyta</taxon>
        <taxon>Embryophyta</taxon>
        <taxon>Tracheophyta</taxon>
        <taxon>Spermatophyta</taxon>
        <taxon>Magnoliopsida</taxon>
        <taxon>eudicotyledons</taxon>
        <taxon>Gunneridae</taxon>
        <taxon>Pentapetalae</taxon>
        <taxon>rosids</taxon>
        <taxon>fabids</taxon>
        <taxon>Rosales</taxon>
        <taxon>Rosaceae</taxon>
        <taxon>Rosoideae</taxon>
        <taxon>Rosoideae incertae sedis</taxon>
        <taxon>Rubus</taxon>
    </lineage>
</organism>
<keyword evidence="2" id="KW-0407">Ion channel</keyword>
<proteinExistence type="predicted"/>
<name>A0AAW1YKY0_RUBAR</name>
<keyword evidence="5" id="KW-1185">Reference proteome</keyword>
<sequence length="190" mass="21707">MISGEDPEERINRSRFILFFLYLLASHVLGAFWYYFLFNKRQHVGTEHVKSIVQEDPLETQKSLKYFLCMQTLIKVPKLENLKSKALTLIIAYLKPVVFQDSIIFQIGVPLDRILFITEGLIWTYEAAATSNTNSCNSQDGKEKTGFSFLHKGGFYGDDQLLSWAIASQKNDLCFDNLPISNANVKCHGK</sequence>
<evidence type="ECO:0008006" key="6">
    <source>
        <dbReference type="Google" id="ProtNLM"/>
    </source>
</evidence>
<evidence type="ECO:0000256" key="3">
    <source>
        <dbReference type="SAM" id="Phobius"/>
    </source>
</evidence>
<keyword evidence="3" id="KW-0812">Transmembrane</keyword>
<dbReference type="GO" id="GO:0034220">
    <property type="term" value="P:monoatomic ion transmembrane transport"/>
    <property type="evidence" value="ECO:0007669"/>
    <property type="project" value="UniProtKB-KW"/>
</dbReference>
<evidence type="ECO:0000256" key="1">
    <source>
        <dbReference type="ARBA" id="ARBA00023286"/>
    </source>
</evidence>
<reference evidence="4 5" key="1">
    <citation type="journal article" date="2023" name="G3 (Bethesda)">
        <title>A chromosome-length genome assembly and annotation of blackberry (Rubus argutus, cv. 'Hillquist').</title>
        <authorList>
            <person name="Bruna T."/>
            <person name="Aryal R."/>
            <person name="Dudchenko O."/>
            <person name="Sargent D.J."/>
            <person name="Mead D."/>
            <person name="Buti M."/>
            <person name="Cavallini A."/>
            <person name="Hytonen T."/>
            <person name="Andres J."/>
            <person name="Pham M."/>
            <person name="Weisz D."/>
            <person name="Mascagni F."/>
            <person name="Usai G."/>
            <person name="Natali L."/>
            <person name="Bassil N."/>
            <person name="Fernandez G.E."/>
            <person name="Lomsadze A."/>
            <person name="Armour M."/>
            <person name="Olukolu B."/>
            <person name="Poorten T."/>
            <person name="Britton C."/>
            <person name="Davik J."/>
            <person name="Ashrafi H."/>
            <person name="Aiden E.L."/>
            <person name="Borodovsky M."/>
            <person name="Worthington M."/>
        </authorList>
    </citation>
    <scope>NUCLEOTIDE SEQUENCE [LARGE SCALE GENOMIC DNA]</scope>
    <source>
        <strain evidence="4">PI 553951</strain>
    </source>
</reference>
<dbReference type="Gene3D" id="2.60.120.10">
    <property type="entry name" value="Jelly Rolls"/>
    <property type="match status" value="1"/>
</dbReference>
<comment type="caution">
    <text evidence="4">The sequence shown here is derived from an EMBL/GenBank/DDBJ whole genome shotgun (WGS) entry which is preliminary data.</text>
</comment>